<dbReference type="HOGENOM" id="CLU_2600912_0_0_10"/>
<gene>
    <name evidence="1" type="ordered locus">Fleli_2141</name>
</gene>
<dbReference type="Proteomes" id="UP000006054">
    <property type="component" value="Chromosome"/>
</dbReference>
<protein>
    <submittedName>
        <fullName evidence="1">Uncharacterized protein</fullName>
    </submittedName>
</protein>
<sequence>MISMQKQPANNPNKGNIRTFIDKIITTYAQEDELIREVIESRLFLNGIRSTEYNNDTPDDTQILMKLSHIEKELAKIFM</sequence>
<name>I4AKN7_BERLS</name>
<accession>I4AKN7</accession>
<evidence type="ECO:0000313" key="1">
    <source>
        <dbReference type="EMBL" id="AFM04522.1"/>
    </source>
</evidence>
<dbReference type="EMBL" id="CP003345">
    <property type="protein sequence ID" value="AFM04522.1"/>
    <property type="molecule type" value="Genomic_DNA"/>
</dbReference>
<organism evidence="1 2">
    <name type="scientific">Bernardetia litoralis (strain ATCC 23117 / DSM 6794 / NBRC 15988 / NCIMB 1366 / Fx l1 / Sio-4)</name>
    <name type="common">Flexibacter litoralis</name>
    <dbReference type="NCBI Taxonomy" id="880071"/>
    <lineage>
        <taxon>Bacteria</taxon>
        <taxon>Pseudomonadati</taxon>
        <taxon>Bacteroidota</taxon>
        <taxon>Cytophagia</taxon>
        <taxon>Cytophagales</taxon>
        <taxon>Bernardetiaceae</taxon>
        <taxon>Bernardetia</taxon>
    </lineage>
</organism>
<dbReference type="AlphaFoldDB" id="I4AKN7"/>
<proteinExistence type="predicted"/>
<reference evidence="2" key="1">
    <citation type="submission" date="2012-06" db="EMBL/GenBank/DDBJ databases">
        <title>The complete genome of Flexibacter litoralis DSM 6794.</title>
        <authorList>
            <person name="Lucas S."/>
            <person name="Copeland A."/>
            <person name="Lapidus A."/>
            <person name="Glavina del Rio T."/>
            <person name="Dalin E."/>
            <person name="Tice H."/>
            <person name="Bruce D."/>
            <person name="Goodwin L."/>
            <person name="Pitluck S."/>
            <person name="Peters L."/>
            <person name="Ovchinnikova G."/>
            <person name="Lu M."/>
            <person name="Kyrpides N."/>
            <person name="Mavromatis K."/>
            <person name="Ivanova N."/>
            <person name="Brettin T."/>
            <person name="Detter J.C."/>
            <person name="Han C."/>
            <person name="Larimer F."/>
            <person name="Land M."/>
            <person name="Hauser L."/>
            <person name="Markowitz V."/>
            <person name="Cheng J.-F."/>
            <person name="Hugenholtz P."/>
            <person name="Woyke T."/>
            <person name="Wu D."/>
            <person name="Spring S."/>
            <person name="Lang E."/>
            <person name="Kopitz M."/>
            <person name="Brambilla E."/>
            <person name="Klenk H.-P."/>
            <person name="Eisen J.A."/>
        </authorList>
    </citation>
    <scope>NUCLEOTIDE SEQUENCE [LARGE SCALE GENOMIC DNA]</scope>
    <source>
        <strain evidence="2">ATCC 23117 / DSM 6794 / NBRC 15988 / NCIMB 1366 / Sio-4</strain>
    </source>
</reference>
<dbReference type="KEGG" id="fli:Fleli_2141"/>
<keyword evidence="2" id="KW-1185">Reference proteome</keyword>
<evidence type="ECO:0000313" key="2">
    <source>
        <dbReference type="Proteomes" id="UP000006054"/>
    </source>
</evidence>